<gene>
    <name evidence="2" type="ORF">PS2015_207</name>
</gene>
<dbReference type="Proteomes" id="UP000065641">
    <property type="component" value="Chromosome"/>
</dbReference>
<evidence type="ECO:0000313" key="2">
    <source>
        <dbReference type="EMBL" id="ALO44901.1"/>
    </source>
</evidence>
<feature type="region of interest" description="Disordered" evidence="1">
    <location>
        <begin position="247"/>
        <end position="266"/>
    </location>
</feature>
<dbReference type="EMBL" id="CP013189">
    <property type="protein sequence ID" value="ALO44901.1"/>
    <property type="molecule type" value="Genomic_DNA"/>
</dbReference>
<evidence type="ECO:0000313" key="3">
    <source>
        <dbReference type="Proteomes" id="UP000065641"/>
    </source>
</evidence>
<sequence>MKLNFNSWMQDADRCINSAIAECFNSGQIGGWQENHITTEILKGLVGIGVEFEWEQYAQRIKWEAYKLAGNLEHSNGDIGLLVNVRLSGETFVKGVAFYEAKKQYFDPAGKAIGFKSINVDQLSRIRDATHASSVLFYDVDISESRACATSVQAVFVHELAKGDLLKFSCRLVTHYGCFWVYSLGQNFRGFGLDHSEEAVKALEEYAASKYAPSVLLNVGVGMTSILEPVLDGFCASLDNYEQVLAKQTESPDPEEPGHLDDSYDR</sequence>
<name>A0A0S2K9R8_9GAMM</name>
<proteinExistence type="predicted"/>
<feature type="compositionally biased region" description="Basic and acidic residues" evidence="1">
    <location>
        <begin position="256"/>
        <end position="266"/>
    </location>
</feature>
<dbReference type="STRING" id="1249552.PS2015_207"/>
<organism evidence="2 3">
    <name type="scientific">Pseudohongiella spirulinae</name>
    <dbReference type="NCBI Taxonomy" id="1249552"/>
    <lineage>
        <taxon>Bacteria</taxon>
        <taxon>Pseudomonadati</taxon>
        <taxon>Pseudomonadota</taxon>
        <taxon>Gammaproteobacteria</taxon>
        <taxon>Pseudomonadales</taxon>
        <taxon>Pseudohongiellaceae</taxon>
        <taxon>Pseudohongiella</taxon>
    </lineage>
</organism>
<evidence type="ECO:0000256" key="1">
    <source>
        <dbReference type="SAM" id="MobiDB-lite"/>
    </source>
</evidence>
<reference evidence="2 3" key="1">
    <citation type="submission" date="2015-11" db="EMBL/GenBank/DDBJ databases">
        <authorList>
            <person name="Zhang Y."/>
            <person name="Guo Z."/>
        </authorList>
    </citation>
    <scope>NUCLEOTIDE SEQUENCE [LARGE SCALE GENOMIC DNA]</scope>
    <source>
        <strain evidence="2 3">KCTC 32221</strain>
    </source>
</reference>
<keyword evidence="3" id="KW-1185">Reference proteome</keyword>
<dbReference type="RefSeq" id="WP_058020421.1">
    <property type="nucleotide sequence ID" value="NZ_CP013189.1"/>
</dbReference>
<accession>A0A0S2K9R8</accession>
<dbReference type="AlphaFoldDB" id="A0A0S2K9R8"/>
<dbReference type="OrthoDB" id="7061056at2"/>
<dbReference type="KEGG" id="pspi:PS2015_207"/>
<protein>
    <submittedName>
        <fullName evidence="2">Uncharacterized protein</fullName>
    </submittedName>
</protein>